<evidence type="ECO:0000256" key="1">
    <source>
        <dbReference type="SAM" id="MobiDB-lite"/>
    </source>
</evidence>
<feature type="region of interest" description="Disordered" evidence="1">
    <location>
        <begin position="426"/>
        <end position="445"/>
    </location>
</feature>
<evidence type="ECO:0000313" key="4">
    <source>
        <dbReference type="Proteomes" id="UP000070058"/>
    </source>
</evidence>
<proteinExistence type="predicted"/>
<feature type="compositionally biased region" description="Low complexity" evidence="1">
    <location>
        <begin position="435"/>
        <end position="445"/>
    </location>
</feature>
<name>A0A139SRW0_9BACT</name>
<reference evidence="4" key="1">
    <citation type="submission" date="2016-02" db="EMBL/GenBank/DDBJ databases">
        <authorList>
            <person name="Sanders J.G."/>
            <person name="Lin J.Y."/>
            <person name="Wertz J.T."/>
            <person name="Russell J.A."/>
            <person name="Moreau C.S."/>
            <person name="Powell S."/>
        </authorList>
    </citation>
    <scope>NUCLEOTIDE SEQUENCE [LARGE SCALE GENOMIC DNA]</scope>
    <source>
        <strain evidence="4">CAG34</strain>
    </source>
</reference>
<evidence type="ECO:0000259" key="2">
    <source>
        <dbReference type="Pfam" id="PF18798"/>
    </source>
</evidence>
<dbReference type="EMBL" id="LSZQ01000017">
    <property type="protein sequence ID" value="KXU37329.1"/>
    <property type="molecule type" value="Genomic_DNA"/>
</dbReference>
<organism evidence="3 4">
    <name type="scientific">Cephaloticoccus primus</name>
    <dbReference type="NCBI Taxonomy" id="1548207"/>
    <lineage>
        <taxon>Bacteria</taxon>
        <taxon>Pseudomonadati</taxon>
        <taxon>Verrucomicrobiota</taxon>
        <taxon>Opitutia</taxon>
        <taxon>Opitutales</taxon>
        <taxon>Opitutaceae</taxon>
        <taxon>Cephaloticoccus</taxon>
    </lineage>
</organism>
<dbReference type="STRING" id="1548207.AXK11_02435"/>
<dbReference type="AlphaFoldDB" id="A0A139SRW0"/>
<keyword evidence="4" id="KW-1185">Reference proteome</keyword>
<comment type="caution">
    <text evidence="3">The sequence shown here is derived from an EMBL/GenBank/DDBJ whole genome shotgun (WGS) entry which is preliminary data.</text>
</comment>
<evidence type="ECO:0000313" key="3">
    <source>
        <dbReference type="EMBL" id="KXU37329.1"/>
    </source>
</evidence>
<accession>A0A139SRW0</accession>
<dbReference type="Proteomes" id="UP000070058">
    <property type="component" value="Unassembled WGS sequence"/>
</dbReference>
<feature type="domain" description="Large polyvalent protein-associated" evidence="2">
    <location>
        <begin position="134"/>
        <end position="227"/>
    </location>
</feature>
<dbReference type="Pfam" id="PF18798">
    <property type="entry name" value="LPD3"/>
    <property type="match status" value="2"/>
</dbReference>
<protein>
    <recommendedName>
        <fullName evidence="2">Large polyvalent protein-associated domain-containing protein</fullName>
    </recommendedName>
</protein>
<feature type="domain" description="Large polyvalent protein-associated" evidence="2">
    <location>
        <begin position="304"/>
        <end position="408"/>
    </location>
</feature>
<dbReference type="InterPro" id="IPR040824">
    <property type="entry name" value="LPD3"/>
</dbReference>
<gene>
    <name evidence="3" type="ORF">AXK11_02435</name>
</gene>
<sequence>MHGALSFGDGGQGRARQGVSAHRISAGFDRLFRDGSADVLGGYPRLSGAYDAAQAEGRTKLGYGQWLSVRTPEFRQQFGDWEALRAQQKLDAMEPVSIAVPEGWEAMSREQWRSEMVGRLELLMEDKANGRSATPIVHPELGEIFVNRDGINKTKSASADPAKILVAAHVKDVLPQAIYAYSRPLNKPKRDVRIEGYATLYAKVEVGGVPLIAVFTVERKTDGKWYYNTVMRLAASEDEKTRKFQIGGMTGKPVQGTPLAGLAEGKRDVLRRVKAESVSQAVDPDTGAPVAQLTGKEFARAPGALADRVAKWYAKNKVSKVEVEGVGPVSLDRRAVQNSISHGLGRAKVVAFAAVPNILRKGRIVHEESLRGTRDGDYIHIAAPVHIAGEPHIVDVDVKADRNGSRMYLHDVEAREVLRLSAYASEGTPRGGDVASSTTEQQSASADAGVVETCCGLSSLSRPI</sequence>